<sequence>MTQEELNAIPKEHFRFVLKGNKVILIFTDDGVYGGSFWDTKYWDWGIDYARNNRI</sequence>
<reference evidence="2" key="1">
    <citation type="journal article" date="2020" name="ISME J.">
        <title>Comparative genomics reveals insights into cyanobacterial evolution and habitat adaptation.</title>
        <authorList>
            <person name="Chen M.Y."/>
            <person name="Teng W.K."/>
            <person name="Zhao L."/>
            <person name="Hu C.X."/>
            <person name="Zhou Y.K."/>
            <person name="Han B.P."/>
            <person name="Song L.R."/>
            <person name="Shu W.S."/>
        </authorList>
    </citation>
    <scope>NUCLEOTIDE SEQUENCE [LARGE SCALE GENOMIC DNA]</scope>
    <source>
        <strain evidence="2">FACHB-251</strain>
    </source>
</reference>
<name>A0A926WLI9_9NOST</name>
<evidence type="ECO:0000313" key="1">
    <source>
        <dbReference type="EMBL" id="MBD2296866.1"/>
    </source>
</evidence>
<dbReference type="RefSeq" id="WP_190564982.1">
    <property type="nucleotide sequence ID" value="NZ_JACJQU010000033.1"/>
</dbReference>
<evidence type="ECO:0000313" key="2">
    <source>
        <dbReference type="Proteomes" id="UP000662185"/>
    </source>
</evidence>
<dbReference type="Proteomes" id="UP000662185">
    <property type="component" value="Unassembled WGS sequence"/>
</dbReference>
<proteinExistence type="predicted"/>
<protein>
    <submittedName>
        <fullName evidence="1">Uncharacterized protein</fullName>
    </submittedName>
</protein>
<gene>
    <name evidence="1" type="ORF">H6G06_26165</name>
</gene>
<accession>A0A926WLI9</accession>
<keyword evidence="2" id="KW-1185">Reference proteome</keyword>
<dbReference type="AlphaFoldDB" id="A0A926WLI9"/>
<comment type="caution">
    <text evidence="1">The sequence shown here is derived from an EMBL/GenBank/DDBJ whole genome shotgun (WGS) entry which is preliminary data.</text>
</comment>
<dbReference type="EMBL" id="JACJQU010000033">
    <property type="protein sequence ID" value="MBD2296866.1"/>
    <property type="molecule type" value="Genomic_DNA"/>
</dbReference>
<organism evidence="1 2">
    <name type="scientific">Anabaena sphaerica FACHB-251</name>
    <dbReference type="NCBI Taxonomy" id="2692883"/>
    <lineage>
        <taxon>Bacteria</taxon>
        <taxon>Bacillati</taxon>
        <taxon>Cyanobacteriota</taxon>
        <taxon>Cyanophyceae</taxon>
        <taxon>Nostocales</taxon>
        <taxon>Nostocaceae</taxon>
        <taxon>Anabaena</taxon>
    </lineage>
</organism>